<dbReference type="Proteomes" id="UP001218638">
    <property type="component" value="Chromosome"/>
</dbReference>
<keyword evidence="3" id="KW-1185">Reference proteome</keyword>
<evidence type="ECO:0000313" key="2">
    <source>
        <dbReference type="EMBL" id="WED67195.1"/>
    </source>
</evidence>
<evidence type="ECO:0000256" key="1">
    <source>
        <dbReference type="SAM" id="MobiDB-lite"/>
    </source>
</evidence>
<dbReference type="EMBL" id="CP119075">
    <property type="protein sequence ID" value="WED67195.1"/>
    <property type="molecule type" value="Genomic_DNA"/>
</dbReference>
<name>A0AAF0CSF7_9BACT</name>
<protein>
    <submittedName>
        <fullName evidence="2">Uncharacterized protein</fullName>
    </submittedName>
</protein>
<accession>A0AAF0CSF7</accession>
<gene>
    <name evidence="2" type="ORF">PXH66_10060</name>
</gene>
<feature type="compositionally biased region" description="Polar residues" evidence="1">
    <location>
        <begin position="171"/>
        <end position="185"/>
    </location>
</feature>
<sequence length="194" mass="21437">MNLPAMATTCFVTGNEFVEDERVVSHLVRQASDGEIVRLDVKEESEPEFETPGRVVCRWTHPFKPKLLQENPERDLKLTAETLFLTLADPNAELSPDDSRLVQFLALMLERKRMIKPRGRTADGAKDIYEHRGSKTRCEVPVGELNPAFFIAVQEQLSVLVGSPDEASEGASVSESTDGNANSAPVSAVEPRTD</sequence>
<dbReference type="KEGG" id="slom:PXH66_10060"/>
<proteinExistence type="predicted"/>
<dbReference type="AlphaFoldDB" id="A0AAF0CSF7"/>
<reference evidence="2" key="1">
    <citation type="submission" date="2023-03" db="EMBL/GenBank/DDBJ databases">
        <title>Lomoglobus Profundus gen. nov., sp. nov., a novel member of the phylum Verrucomicrobia, isolated from deep-marine sediment of South China Sea.</title>
        <authorList>
            <person name="Ahmad T."/>
            <person name="Ishaq S.E."/>
            <person name="Wang F."/>
        </authorList>
    </citation>
    <scope>NUCLEOTIDE SEQUENCE</scope>
    <source>
        <strain evidence="2">LMO-M01</strain>
    </source>
</reference>
<organism evidence="2 3">
    <name type="scientific">Synoicihabitans lomoniglobus</name>
    <dbReference type="NCBI Taxonomy" id="2909285"/>
    <lineage>
        <taxon>Bacteria</taxon>
        <taxon>Pseudomonadati</taxon>
        <taxon>Verrucomicrobiota</taxon>
        <taxon>Opitutia</taxon>
        <taxon>Opitutales</taxon>
        <taxon>Opitutaceae</taxon>
        <taxon>Synoicihabitans</taxon>
    </lineage>
</organism>
<feature type="region of interest" description="Disordered" evidence="1">
    <location>
        <begin position="163"/>
        <end position="194"/>
    </location>
</feature>
<evidence type="ECO:0000313" key="3">
    <source>
        <dbReference type="Proteomes" id="UP001218638"/>
    </source>
</evidence>
<dbReference type="RefSeq" id="WP_330931457.1">
    <property type="nucleotide sequence ID" value="NZ_CP119075.1"/>
</dbReference>